<comment type="caution">
    <text evidence="3">The sequence shown here is derived from an EMBL/GenBank/DDBJ whole genome shotgun (WGS) entry which is preliminary data.</text>
</comment>
<keyword evidence="4" id="KW-1185">Reference proteome</keyword>
<feature type="region of interest" description="Disordered" evidence="1">
    <location>
        <begin position="134"/>
        <end position="162"/>
    </location>
</feature>
<protein>
    <submittedName>
        <fullName evidence="3">Uncharacterized protein</fullName>
    </submittedName>
</protein>
<organism evidence="3 4">
    <name type="scientific">Caenorhabditis nigoni</name>
    <dbReference type="NCBI Taxonomy" id="1611254"/>
    <lineage>
        <taxon>Eukaryota</taxon>
        <taxon>Metazoa</taxon>
        <taxon>Ecdysozoa</taxon>
        <taxon>Nematoda</taxon>
        <taxon>Chromadorea</taxon>
        <taxon>Rhabditida</taxon>
        <taxon>Rhabditina</taxon>
        <taxon>Rhabditomorpha</taxon>
        <taxon>Rhabditoidea</taxon>
        <taxon>Rhabditidae</taxon>
        <taxon>Peloderinae</taxon>
        <taxon>Caenorhabditis</taxon>
    </lineage>
</organism>
<dbReference type="OrthoDB" id="10505621at2759"/>
<accession>A0A2G5U0E6</accession>
<keyword evidence="2" id="KW-0812">Transmembrane</keyword>
<keyword evidence="2" id="KW-1133">Transmembrane helix</keyword>
<gene>
    <name evidence="3" type="primary">Cnig_chr_IV.g13024</name>
    <name evidence="3" type="ORF">B9Z55_013024</name>
</gene>
<proteinExistence type="predicted"/>
<keyword evidence="2" id="KW-0472">Membrane</keyword>
<evidence type="ECO:0000256" key="2">
    <source>
        <dbReference type="SAM" id="Phobius"/>
    </source>
</evidence>
<name>A0A2G5U0E6_9PELO</name>
<dbReference type="EMBL" id="PDUG01000004">
    <property type="protein sequence ID" value="PIC32831.1"/>
    <property type="molecule type" value="Genomic_DNA"/>
</dbReference>
<dbReference type="AlphaFoldDB" id="A0A2G5U0E6"/>
<evidence type="ECO:0000313" key="3">
    <source>
        <dbReference type="EMBL" id="PIC32831.1"/>
    </source>
</evidence>
<feature type="transmembrane region" description="Helical" evidence="2">
    <location>
        <begin position="20"/>
        <end position="40"/>
    </location>
</feature>
<reference evidence="4" key="1">
    <citation type="submission" date="2017-10" db="EMBL/GenBank/DDBJ databases">
        <title>Rapid genome shrinkage in a self-fertile nematode reveals novel sperm competition proteins.</title>
        <authorList>
            <person name="Yin D."/>
            <person name="Schwarz E.M."/>
            <person name="Thomas C.G."/>
            <person name="Felde R.L."/>
            <person name="Korf I.F."/>
            <person name="Cutter A.D."/>
            <person name="Schartner C.M."/>
            <person name="Ralston E.J."/>
            <person name="Meyer B.J."/>
            <person name="Haag E.S."/>
        </authorList>
    </citation>
    <scope>NUCLEOTIDE SEQUENCE [LARGE SCALE GENOMIC DNA]</scope>
    <source>
        <strain evidence="4">JU1422</strain>
    </source>
</reference>
<sequence length="278" mass="31568">MDSNTNNPNPNRNETSHPAIITWITYLYTSFVYYFWLIYARLPQRITDDKSDEMLIRRDADIETIRRVCTFRETQTARQDPAPKDSSLLSLSRATAPSADSFDCNNCLAPHKKTKTTTCSPTYVSNLSLRRSKKTSVSSSSNTFSSSLPSPNSTSSESTISPSDNKKLIAVVPSGSHVLVAVPKLDWKTESIRIKRTRMSDWLDAEQRDVMRQFDEVIRIEEEAEEDQKNQEKKKKTSGILMMKKQPSYGSTRSIESGFSSSKVSIFWVVIRTNDVLQ</sequence>
<evidence type="ECO:0000256" key="1">
    <source>
        <dbReference type="SAM" id="MobiDB-lite"/>
    </source>
</evidence>
<evidence type="ECO:0000313" key="4">
    <source>
        <dbReference type="Proteomes" id="UP000230233"/>
    </source>
</evidence>
<feature type="compositionally biased region" description="Low complexity" evidence="1">
    <location>
        <begin position="135"/>
        <end position="162"/>
    </location>
</feature>
<dbReference type="STRING" id="1611254.A0A2G5U0E6"/>
<dbReference type="Proteomes" id="UP000230233">
    <property type="component" value="Chromosome IV"/>
</dbReference>